<dbReference type="EMBL" id="DF820467">
    <property type="protein sequence ID" value="GAK58153.1"/>
    <property type="molecule type" value="Genomic_DNA"/>
</dbReference>
<gene>
    <name evidence="5" type="ORF">U27_05126</name>
</gene>
<feature type="binding site" evidence="4">
    <location>
        <position position="30"/>
    </location>
    <ligand>
        <name>S-adenosyl-L-methionine</name>
        <dbReference type="ChEBI" id="CHEBI:59789"/>
    </ligand>
</feature>
<dbReference type="InterPro" id="IPR029063">
    <property type="entry name" value="SAM-dependent_MTases_sf"/>
</dbReference>
<feature type="binding site" evidence="4">
    <location>
        <position position="71"/>
    </location>
    <ligand>
        <name>S-adenosyl-L-methionine</name>
        <dbReference type="ChEBI" id="CHEBI:59789"/>
    </ligand>
</feature>
<protein>
    <submittedName>
        <fullName evidence="5">D12 class N6 adenine-specific DNA methyltransferase</fullName>
    </submittedName>
</protein>
<dbReference type="InterPro" id="IPR012327">
    <property type="entry name" value="MeTrfase_D12"/>
</dbReference>
<feature type="binding site" evidence="4">
    <location>
        <position position="26"/>
    </location>
    <ligand>
        <name>S-adenosyl-L-methionine</name>
        <dbReference type="ChEBI" id="CHEBI:59789"/>
    </ligand>
</feature>
<dbReference type="PANTHER" id="PTHR30481:SF4">
    <property type="entry name" value="SITE-SPECIFIC DNA-METHYLTRANSFERASE (ADENINE-SPECIFIC)"/>
    <property type="match status" value="1"/>
</dbReference>
<dbReference type="HOGENOM" id="CLU_063430_1_1_0"/>
<evidence type="ECO:0000313" key="5">
    <source>
        <dbReference type="EMBL" id="GAK58153.1"/>
    </source>
</evidence>
<dbReference type="Pfam" id="PF02086">
    <property type="entry name" value="MethyltransfD12"/>
    <property type="match status" value="1"/>
</dbReference>
<sequence>MQHASLKKSPAPIITLTRKKLIPFGWYGGKFSHLSWLLPLLPATHCYCEPFGGSAAVLLNREPSPIETYNDLDGEVVNFFRVLRDQKEQLVEAIGLTPFSREEFALACQLDPNLSPLERARRFYVRARQVRTGLAQTATLGRWANCKQTSRRGMSGVISRWLGGVELLPDIAERLLRVQIENRPAREVIQLYDSPDTLFYCDPPYLHETRGDTKAYGYEMTNAEHLRLAEVLNSVKGLVALSNYESEFFDSLYPEDHWYKLMTSPKTIHSTKDTRREVLWTNYHPRDFLQKDLFA</sequence>
<proteinExistence type="predicted"/>
<dbReference type="GO" id="GO:0006298">
    <property type="term" value="P:mismatch repair"/>
    <property type="evidence" value="ECO:0007669"/>
    <property type="project" value="TreeGrafter"/>
</dbReference>
<dbReference type="PIRSF" id="PIRSF000398">
    <property type="entry name" value="M_m6A_EcoRV"/>
    <property type="match status" value="1"/>
</dbReference>
<evidence type="ECO:0000313" key="6">
    <source>
        <dbReference type="Proteomes" id="UP000030661"/>
    </source>
</evidence>
<evidence type="ECO:0000256" key="2">
    <source>
        <dbReference type="ARBA" id="ARBA00022679"/>
    </source>
</evidence>
<dbReference type="eggNOG" id="COG0338">
    <property type="taxonomic scope" value="Bacteria"/>
</dbReference>
<dbReference type="GO" id="GO:0009307">
    <property type="term" value="P:DNA restriction-modification system"/>
    <property type="evidence" value="ECO:0007669"/>
    <property type="project" value="InterPro"/>
</dbReference>
<keyword evidence="3" id="KW-0949">S-adenosyl-L-methionine</keyword>
<dbReference type="GO" id="GO:0009007">
    <property type="term" value="F:site-specific DNA-methyltransferase (adenine-specific) activity"/>
    <property type="evidence" value="ECO:0007669"/>
    <property type="project" value="UniProtKB-EC"/>
</dbReference>
<dbReference type="GO" id="GO:0032259">
    <property type="term" value="P:methylation"/>
    <property type="evidence" value="ECO:0007669"/>
    <property type="project" value="UniProtKB-KW"/>
</dbReference>
<accession>A0A081C0P8</accession>
<dbReference type="Proteomes" id="UP000030661">
    <property type="component" value="Unassembled WGS sequence"/>
</dbReference>
<name>A0A081C0P8_VECG1</name>
<dbReference type="Gene3D" id="3.40.50.150">
    <property type="entry name" value="Vaccinia Virus protein VP39"/>
    <property type="match status" value="2"/>
</dbReference>
<keyword evidence="1 5" id="KW-0489">Methyltransferase</keyword>
<dbReference type="GO" id="GO:1904047">
    <property type="term" value="F:S-adenosyl-L-methionine binding"/>
    <property type="evidence" value="ECO:0007669"/>
    <property type="project" value="TreeGrafter"/>
</dbReference>
<dbReference type="PRINTS" id="PR00505">
    <property type="entry name" value="D12N6MTFRASE"/>
</dbReference>
<dbReference type="InterPro" id="IPR012263">
    <property type="entry name" value="M_m6A_EcoRV"/>
</dbReference>
<dbReference type="AlphaFoldDB" id="A0A081C0P8"/>
<evidence type="ECO:0000256" key="1">
    <source>
        <dbReference type="ARBA" id="ARBA00022603"/>
    </source>
</evidence>
<dbReference type="SUPFAM" id="SSF53335">
    <property type="entry name" value="S-adenosyl-L-methionine-dependent methyltransferases"/>
    <property type="match status" value="1"/>
</dbReference>
<keyword evidence="6" id="KW-1185">Reference proteome</keyword>
<dbReference type="STRING" id="1499967.U27_05126"/>
<evidence type="ECO:0000256" key="4">
    <source>
        <dbReference type="PIRSR" id="PIRSR000398-1"/>
    </source>
</evidence>
<keyword evidence="2 5" id="KW-0808">Transferase</keyword>
<organism evidence="5">
    <name type="scientific">Vecturithrix granuli</name>
    <dbReference type="NCBI Taxonomy" id="1499967"/>
    <lineage>
        <taxon>Bacteria</taxon>
        <taxon>Candidatus Moduliflexota</taxon>
        <taxon>Candidatus Vecturitrichia</taxon>
        <taxon>Candidatus Vecturitrichales</taxon>
        <taxon>Candidatus Vecturitrichaceae</taxon>
        <taxon>Candidatus Vecturithrix</taxon>
    </lineage>
</organism>
<dbReference type="PANTHER" id="PTHR30481">
    <property type="entry name" value="DNA ADENINE METHYLASE"/>
    <property type="match status" value="1"/>
</dbReference>
<reference evidence="5" key="1">
    <citation type="journal article" date="2015" name="PeerJ">
        <title>First genomic representation of candidate bacterial phylum KSB3 points to enhanced environmental sensing as a trigger of wastewater bulking.</title>
        <authorList>
            <person name="Sekiguchi Y."/>
            <person name="Ohashi A."/>
            <person name="Parks D.H."/>
            <person name="Yamauchi T."/>
            <person name="Tyson G.W."/>
            <person name="Hugenholtz P."/>
        </authorList>
    </citation>
    <scope>NUCLEOTIDE SEQUENCE [LARGE SCALE GENOMIC DNA]</scope>
</reference>
<evidence type="ECO:0000256" key="3">
    <source>
        <dbReference type="ARBA" id="ARBA00022691"/>
    </source>
</evidence>
<feature type="binding site" evidence="4">
    <location>
        <position position="202"/>
    </location>
    <ligand>
        <name>S-adenosyl-L-methionine</name>
        <dbReference type="ChEBI" id="CHEBI:59789"/>
    </ligand>
</feature>
<dbReference type="GO" id="GO:0043565">
    <property type="term" value="F:sequence-specific DNA binding"/>
    <property type="evidence" value="ECO:0007669"/>
    <property type="project" value="TreeGrafter"/>
</dbReference>